<dbReference type="EMBL" id="CP000083">
    <property type="protein sequence ID" value="AAZ27790.1"/>
    <property type="molecule type" value="Genomic_DNA"/>
</dbReference>
<dbReference type="Proteomes" id="UP000000547">
    <property type="component" value="Chromosome"/>
</dbReference>
<protein>
    <submittedName>
        <fullName evidence="1">Uncharacterized protein</fullName>
    </submittedName>
</protein>
<dbReference type="KEGG" id="cps:CPS_3949"/>
<proteinExistence type="predicted"/>
<evidence type="ECO:0000313" key="2">
    <source>
        <dbReference type="Proteomes" id="UP000000547"/>
    </source>
</evidence>
<organism evidence="1 2">
    <name type="scientific">Colwellia psychrerythraea (strain 34H / ATCC BAA-681)</name>
    <name type="common">Vibrio psychroerythus</name>
    <dbReference type="NCBI Taxonomy" id="167879"/>
    <lineage>
        <taxon>Bacteria</taxon>
        <taxon>Pseudomonadati</taxon>
        <taxon>Pseudomonadota</taxon>
        <taxon>Gammaproteobacteria</taxon>
        <taxon>Alteromonadales</taxon>
        <taxon>Colwelliaceae</taxon>
        <taxon>Colwellia</taxon>
    </lineage>
</organism>
<accession>Q47X63</accession>
<dbReference type="HOGENOM" id="CLU_3182467_0_0_6"/>
<evidence type="ECO:0000313" key="1">
    <source>
        <dbReference type="EMBL" id="AAZ27790.1"/>
    </source>
</evidence>
<name>Q47X63_COLP3</name>
<sequence length="46" mass="5286">MTKENVGGTITQDIILKLLQLNYCSHILLMQITEIFRPANSSKMDY</sequence>
<reference evidence="1" key="1">
    <citation type="journal article" date="2005" name="Proc. Natl. Acad. Sci. U.S.A.">
        <title>The psychrophilic lifestyle as revealed by the genome sequence of Colwellia psychrerythraea 34H through genomic and proteomic analyses.</title>
        <authorList>
            <person name="Methe B.A."/>
            <person name="Nelson K.E."/>
            <person name="Deming J.W."/>
            <person name="Momen B."/>
            <person name="Melamud E."/>
            <person name="Zhang X."/>
            <person name="Moult J."/>
            <person name="Madupu R."/>
            <person name="Nelson W.C."/>
            <person name="Dodson R.J."/>
            <person name="Brinkac L.M."/>
            <person name="Daugherty S.C."/>
            <person name="Durkin A.S."/>
            <person name="DeBoy R.T."/>
            <person name="Kolonay J.F."/>
            <person name="Sullivan S.A."/>
            <person name="Zhou L."/>
            <person name="Davidsen T.M."/>
            <person name="Wu M."/>
            <person name="Huston A.L."/>
            <person name="Lewis M."/>
            <person name="Weaver B."/>
            <person name="Weidman J.F."/>
            <person name="Khouri H."/>
            <person name="Utterback T.R."/>
            <person name="Feldblyum T.V."/>
            <person name="Fraser C.M."/>
        </authorList>
    </citation>
    <scope>NUCLEOTIDE SEQUENCE [LARGE SCALE GENOMIC DNA]</scope>
    <source>
        <strain evidence="1">34H</strain>
    </source>
</reference>
<dbReference type="AlphaFoldDB" id="Q47X63"/>
<gene>
    <name evidence="1" type="ordered locus">CPS_3949</name>
</gene>